<gene>
    <name evidence="4" type="ORF">FIV42_06670</name>
</gene>
<feature type="chain" id="PRO_5030106221" description="Cytochrome c-552/4 domain-containing protein" evidence="2">
    <location>
        <begin position="19"/>
        <end position="604"/>
    </location>
</feature>
<dbReference type="InterPro" id="IPR023155">
    <property type="entry name" value="Cyt_c-552/4"/>
</dbReference>
<feature type="region of interest" description="Disordered" evidence="1">
    <location>
        <begin position="19"/>
        <end position="64"/>
    </location>
</feature>
<sequence>MKQLSLCIVLVLVSAATACSGPGTQKHQPDRGFDTSSETDAAETDTAPDTDTQTAPDTDGGTAPVDEIHLAASRSVVESGFSTALNCADCHSNDPQTDAMRDSSGDPIGMYDLWSASMMANSARDPFWRGMVAHEVEATPAAKEAIEDKCMNCHAPQAYTAAHAAGNTAKIEMLHDSDARALLGLDGVSCTTCHKIEPDNFGQEESFSGGFVINPDQIAYGPFANPFSNPMINRSGFEPVQGNHVLESEMCATCHNLTTDALTAQGHPTGDKFAEQAPYSEWLNSAYNTDGGATPASCQSCHVPQTDDEGNTISTEIARRPPGGTFPPTSARQPVGRHLFIGGNTLVPGILRDHADALQPQASAEQFDALIAKVRDQLRNRTASVSIKSAQKTADGLSISVALENLAGHKFPTSFPSRRAWLHVTVRDAQGNAVFESGAWDTRGRILGGDGEVLAIETVDGPIEPHHDQIDSADQVQIYEPVMADPDGNPTYVLLRAAQYYKDNRLLPKGWSSTFADIDRVAPVGVGSDSTYLAGTDEVTYTVAVDDTTDAFTVEAELVYQVLGARFAAEIFESEAKPTRVFEQYYDQADVTPELVGRAEATVQ</sequence>
<evidence type="ECO:0000313" key="5">
    <source>
        <dbReference type="Proteomes" id="UP000315995"/>
    </source>
</evidence>
<protein>
    <recommendedName>
        <fullName evidence="3">Cytochrome c-552/4 domain-containing protein</fullName>
    </recommendedName>
</protein>
<accession>A0A4Y6PQ19</accession>
<dbReference type="EMBL" id="CP041186">
    <property type="protein sequence ID" value="QDG50426.1"/>
    <property type="molecule type" value="Genomic_DNA"/>
</dbReference>
<dbReference type="OrthoDB" id="9814800at2"/>
<dbReference type="PROSITE" id="PS51257">
    <property type="entry name" value="PROKAR_LIPOPROTEIN"/>
    <property type="match status" value="1"/>
</dbReference>
<dbReference type="InterPro" id="IPR036280">
    <property type="entry name" value="Multihaem_cyt_sf"/>
</dbReference>
<dbReference type="RefSeq" id="WP_141196919.1">
    <property type="nucleotide sequence ID" value="NZ_CP041186.1"/>
</dbReference>
<feature type="region of interest" description="Disordered" evidence="1">
    <location>
        <begin position="294"/>
        <end position="335"/>
    </location>
</feature>
<keyword evidence="5" id="KW-1185">Reference proteome</keyword>
<dbReference type="AlphaFoldDB" id="A0A4Y6PQ19"/>
<feature type="domain" description="Cytochrome c-552/4" evidence="3">
    <location>
        <begin position="87"/>
        <end position="194"/>
    </location>
</feature>
<dbReference type="Gene3D" id="1.10.1130.10">
    <property type="entry name" value="Flavocytochrome C3, Chain A"/>
    <property type="match status" value="1"/>
</dbReference>
<proteinExistence type="predicted"/>
<accession>A0A5B8Y2V8</accession>
<feature type="compositionally biased region" description="Low complexity" evidence="1">
    <location>
        <begin position="49"/>
        <end position="63"/>
    </location>
</feature>
<dbReference type="SUPFAM" id="SSF48695">
    <property type="entry name" value="Multiheme cytochromes"/>
    <property type="match status" value="1"/>
</dbReference>
<dbReference type="Proteomes" id="UP000315995">
    <property type="component" value="Chromosome"/>
</dbReference>
<evidence type="ECO:0000313" key="4">
    <source>
        <dbReference type="EMBL" id="QDG50426.1"/>
    </source>
</evidence>
<evidence type="ECO:0000259" key="3">
    <source>
        <dbReference type="Pfam" id="PF13435"/>
    </source>
</evidence>
<evidence type="ECO:0000256" key="2">
    <source>
        <dbReference type="SAM" id="SignalP"/>
    </source>
</evidence>
<evidence type="ECO:0000256" key="1">
    <source>
        <dbReference type="SAM" id="MobiDB-lite"/>
    </source>
</evidence>
<keyword evidence="2" id="KW-0732">Signal</keyword>
<organism evidence="4 5">
    <name type="scientific">Persicimonas caeni</name>
    <dbReference type="NCBI Taxonomy" id="2292766"/>
    <lineage>
        <taxon>Bacteria</taxon>
        <taxon>Deltaproteobacteria</taxon>
        <taxon>Bradymonadales</taxon>
        <taxon>Bradymonadaceae</taxon>
        <taxon>Persicimonas</taxon>
    </lineage>
</organism>
<name>A0A4Y6PQ19_PERCE</name>
<feature type="signal peptide" evidence="2">
    <location>
        <begin position="1"/>
        <end position="18"/>
    </location>
</feature>
<reference evidence="4 5" key="1">
    <citation type="submission" date="2019-06" db="EMBL/GenBank/DDBJ databases">
        <title>Persicimonas caeni gen. nov., sp. nov., a predatory bacterium isolated from solar saltern.</title>
        <authorList>
            <person name="Wang S."/>
        </authorList>
    </citation>
    <scope>NUCLEOTIDE SEQUENCE [LARGE SCALE GENOMIC DNA]</scope>
    <source>
        <strain evidence="4 5">YN101</strain>
    </source>
</reference>
<dbReference type="Pfam" id="PF13435">
    <property type="entry name" value="Cytochrome_C554"/>
    <property type="match status" value="1"/>
</dbReference>